<dbReference type="Pfam" id="PF00042">
    <property type="entry name" value="Globin"/>
    <property type="match status" value="1"/>
</dbReference>
<dbReference type="OrthoDB" id="3213438at2"/>
<comment type="similarity">
    <text evidence="5">Belongs to the globin family.</text>
</comment>
<evidence type="ECO:0000256" key="2">
    <source>
        <dbReference type="ARBA" id="ARBA00022621"/>
    </source>
</evidence>
<dbReference type="Proteomes" id="UP000316639">
    <property type="component" value="Unassembled WGS sequence"/>
</dbReference>
<evidence type="ECO:0000256" key="3">
    <source>
        <dbReference type="ARBA" id="ARBA00022723"/>
    </source>
</evidence>
<evidence type="ECO:0000313" key="8">
    <source>
        <dbReference type="Proteomes" id="UP000316639"/>
    </source>
</evidence>
<sequence>MDAEALRASWSSVLAHGDEVPLFFYSHLALSRPDIRELFPVVMAGQRDKFVVALGRIVSSADRTDELVPYLQRLGATHVQFGTTSEHYAPVGQSLIATLAYFLGELWTNELAQQWQAAYELVASVMQDAAAEVEQISGELPTAEESSSARSEQS</sequence>
<dbReference type="GO" id="GO:0005344">
    <property type="term" value="F:oxygen carrier activity"/>
    <property type="evidence" value="ECO:0007669"/>
    <property type="project" value="UniProtKB-KW"/>
</dbReference>
<evidence type="ECO:0000256" key="4">
    <source>
        <dbReference type="ARBA" id="ARBA00023004"/>
    </source>
</evidence>
<dbReference type="SUPFAM" id="SSF46458">
    <property type="entry name" value="Globin-like"/>
    <property type="match status" value="1"/>
</dbReference>
<dbReference type="InterPro" id="IPR012292">
    <property type="entry name" value="Globin/Proto"/>
</dbReference>
<dbReference type="Gene3D" id="1.10.490.10">
    <property type="entry name" value="Globins"/>
    <property type="match status" value="1"/>
</dbReference>
<dbReference type="CDD" id="cd19753">
    <property type="entry name" value="Mb-like_oxidoreductase"/>
    <property type="match status" value="1"/>
</dbReference>
<keyword evidence="5" id="KW-0813">Transport</keyword>
<dbReference type="GO" id="GO:0046872">
    <property type="term" value="F:metal ion binding"/>
    <property type="evidence" value="ECO:0007669"/>
    <property type="project" value="UniProtKB-KW"/>
</dbReference>
<dbReference type="AlphaFoldDB" id="A0A563EHB2"/>
<protein>
    <recommendedName>
        <fullName evidence="6">Globin domain-containing protein</fullName>
    </recommendedName>
</protein>
<proteinExistence type="inferred from homology"/>
<dbReference type="GO" id="GO:0046210">
    <property type="term" value="P:nitric oxide catabolic process"/>
    <property type="evidence" value="ECO:0007669"/>
    <property type="project" value="TreeGrafter"/>
</dbReference>
<comment type="caution">
    <text evidence="7">The sequence shown here is derived from an EMBL/GenBank/DDBJ whole genome shotgun (WGS) entry which is preliminary data.</text>
</comment>
<organism evidence="7 8">
    <name type="scientific">Lentzea tibetensis</name>
    <dbReference type="NCBI Taxonomy" id="2591470"/>
    <lineage>
        <taxon>Bacteria</taxon>
        <taxon>Bacillati</taxon>
        <taxon>Actinomycetota</taxon>
        <taxon>Actinomycetes</taxon>
        <taxon>Pseudonocardiales</taxon>
        <taxon>Pseudonocardiaceae</taxon>
        <taxon>Lentzea</taxon>
    </lineage>
</organism>
<evidence type="ECO:0000256" key="5">
    <source>
        <dbReference type="RuleBase" id="RU000356"/>
    </source>
</evidence>
<gene>
    <name evidence="7" type="ORF">FKR81_37625</name>
</gene>
<keyword evidence="3" id="KW-0479">Metal-binding</keyword>
<evidence type="ECO:0000259" key="6">
    <source>
        <dbReference type="PROSITE" id="PS01033"/>
    </source>
</evidence>
<dbReference type="GO" id="GO:0008941">
    <property type="term" value="F:nitric oxide dioxygenase NAD(P)H activity"/>
    <property type="evidence" value="ECO:0007669"/>
    <property type="project" value="TreeGrafter"/>
</dbReference>
<dbReference type="GO" id="GO:0020037">
    <property type="term" value="F:heme binding"/>
    <property type="evidence" value="ECO:0007669"/>
    <property type="project" value="InterPro"/>
</dbReference>
<keyword evidence="2 5" id="KW-0561">Oxygen transport</keyword>
<dbReference type="GO" id="GO:0071500">
    <property type="term" value="P:cellular response to nitrosative stress"/>
    <property type="evidence" value="ECO:0007669"/>
    <property type="project" value="TreeGrafter"/>
</dbReference>
<dbReference type="GO" id="GO:0071949">
    <property type="term" value="F:FAD binding"/>
    <property type="evidence" value="ECO:0007669"/>
    <property type="project" value="TreeGrafter"/>
</dbReference>
<dbReference type="PROSITE" id="PS01033">
    <property type="entry name" value="GLOBIN"/>
    <property type="match status" value="1"/>
</dbReference>
<evidence type="ECO:0000313" key="7">
    <source>
        <dbReference type="EMBL" id="TWP46013.1"/>
    </source>
</evidence>
<accession>A0A563EHB2</accession>
<dbReference type="PANTHER" id="PTHR43396:SF3">
    <property type="entry name" value="FLAVOHEMOPROTEIN"/>
    <property type="match status" value="1"/>
</dbReference>
<keyword evidence="1 5" id="KW-0349">Heme</keyword>
<feature type="domain" description="Globin" evidence="6">
    <location>
        <begin position="1"/>
        <end position="131"/>
    </location>
</feature>
<dbReference type="PANTHER" id="PTHR43396">
    <property type="entry name" value="FLAVOHEMOPROTEIN"/>
    <property type="match status" value="1"/>
</dbReference>
<evidence type="ECO:0000256" key="1">
    <source>
        <dbReference type="ARBA" id="ARBA00022617"/>
    </source>
</evidence>
<reference evidence="7 8" key="1">
    <citation type="submission" date="2019-07" db="EMBL/GenBank/DDBJ databases">
        <title>Lentzea xizangensis sp. nov., isolated from Qinghai-Tibetan Plateau Soils.</title>
        <authorList>
            <person name="Huang J."/>
        </authorList>
    </citation>
    <scope>NUCLEOTIDE SEQUENCE [LARGE SCALE GENOMIC DNA]</scope>
    <source>
        <strain evidence="7 8">FXJ1.1311</strain>
    </source>
</reference>
<name>A0A563EHB2_9PSEU</name>
<keyword evidence="8" id="KW-1185">Reference proteome</keyword>
<dbReference type="EMBL" id="VOBR01000037">
    <property type="protein sequence ID" value="TWP46013.1"/>
    <property type="molecule type" value="Genomic_DNA"/>
</dbReference>
<dbReference type="InterPro" id="IPR009050">
    <property type="entry name" value="Globin-like_sf"/>
</dbReference>
<keyword evidence="4" id="KW-0408">Iron</keyword>
<dbReference type="GO" id="GO:0019825">
    <property type="term" value="F:oxygen binding"/>
    <property type="evidence" value="ECO:0007669"/>
    <property type="project" value="InterPro"/>
</dbReference>
<dbReference type="InterPro" id="IPR000971">
    <property type="entry name" value="Globin"/>
</dbReference>